<evidence type="ECO:0000256" key="1">
    <source>
        <dbReference type="ARBA" id="ARBA00001970"/>
    </source>
</evidence>
<organism evidence="11 12">
    <name type="scientific">Meripilus lineatus</name>
    <dbReference type="NCBI Taxonomy" id="2056292"/>
    <lineage>
        <taxon>Eukaryota</taxon>
        <taxon>Fungi</taxon>
        <taxon>Dikarya</taxon>
        <taxon>Basidiomycota</taxon>
        <taxon>Agaricomycotina</taxon>
        <taxon>Agaricomycetes</taxon>
        <taxon>Polyporales</taxon>
        <taxon>Meripilaceae</taxon>
        <taxon>Meripilus</taxon>
    </lineage>
</organism>
<dbReference type="InterPro" id="IPR006314">
    <property type="entry name" value="Dyp_peroxidase"/>
</dbReference>
<dbReference type="PANTHER" id="PTHR30521:SF4">
    <property type="entry name" value="DEFERROCHELATASE"/>
    <property type="match status" value="1"/>
</dbReference>
<evidence type="ECO:0000259" key="9">
    <source>
        <dbReference type="Pfam" id="PF20628"/>
    </source>
</evidence>
<feature type="domain" description="DyP dimeric alpha+beta barrel" evidence="10">
    <location>
        <begin position="10"/>
        <end position="187"/>
    </location>
</feature>
<comment type="caution">
    <text evidence="11">The sequence shown here is derived from an EMBL/GenBank/DDBJ whole genome shotgun (WGS) entry which is preliminary data.</text>
</comment>
<sequence length="483" mass="52973">MTSTPLDLDNIQGDILVGLLKNTETYYFFTIGDDVNAFRRQLSLVVPFVTSTTAAMSDRATVAQSKKEALAQGRKPPLIPVAGFNIAFSQPGLKKMGIVDDIGDDGFKKGQFADSQDLGDKGSTVNGKFVPDWIPAFKHAIDGVMILSGETQLSVDKTLAQVKAILRVGAHNATIHEVIKIVGVVRPGDQRAHEHFGFLDGISNPAVRGFDTEKPGQGQVDPGVILLGHDDTSRPAWAKDGSFLAFRYLFQLVPEFNLFLKQNPLRINNLTDEQGSELLGARLVGRWKSGAPVDLAPLADDPELGADPMRNNNFSYSFPNDFSTQTRCPFAAHLRKTNPRNDLFQIAGPKSVEPHRIIRRGIQFGPEVTPLEAHDNRTHLGRGLLFVCYQSVLSAGFQFLQKSWSNNRPFPPQKPQEPGIDPIIGQINPSDPNKVRSMSGTNPNLQDATLDLPTWVVPRGGEYFFSPSISTLRDTFALGAHIQ</sequence>
<evidence type="ECO:0000256" key="6">
    <source>
        <dbReference type="ARBA" id="ARBA00023002"/>
    </source>
</evidence>
<dbReference type="Proteomes" id="UP001212997">
    <property type="component" value="Unassembled WGS sequence"/>
</dbReference>
<evidence type="ECO:0000256" key="2">
    <source>
        <dbReference type="ARBA" id="ARBA00022559"/>
    </source>
</evidence>
<evidence type="ECO:0000259" key="10">
    <source>
        <dbReference type="Pfam" id="PF21105"/>
    </source>
</evidence>
<dbReference type="Pfam" id="PF20628">
    <property type="entry name" value="Dyp_perox_C"/>
    <property type="match status" value="1"/>
</dbReference>
<reference evidence="11" key="1">
    <citation type="submission" date="2022-07" db="EMBL/GenBank/DDBJ databases">
        <title>Genome Sequence of Physisporinus lineatus.</title>
        <authorList>
            <person name="Buettner E."/>
        </authorList>
    </citation>
    <scope>NUCLEOTIDE SEQUENCE</scope>
    <source>
        <strain evidence="11">VT162</strain>
    </source>
</reference>
<dbReference type="PROSITE" id="PS51404">
    <property type="entry name" value="DYP_PEROXIDASE"/>
    <property type="match status" value="1"/>
</dbReference>
<evidence type="ECO:0000313" key="12">
    <source>
        <dbReference type="Proteomes" id="UP001212997"/>
    </source>
</evidence>
<dbReference type="InterPro" id="IPR011008">
    <property type="entry name" value="Dimeric_a/b-barrel"/>
</dbReference>
<evidence type="ECO:0000256" key="4">
    <source>
        <dbReference type="ARBA" id="ARBA00022723"/>
    </source>
</evidence>
<comment type="cofactor">
    <cofactor evidence="1">
        <name>heme b</name>
        <dbReference type="ChEBI" id="CHEBI:60344"/>
    </cofactor>
</comment>
<evidence type="ECO:0000256" key="3">
    <source>
        <dbReference type="ARBA" id="ARBA00022617"/>
    </source>
</evidence>
<evidence type="ECO:0000256" key="8">
    <source>
        <dbReference type="ARBA" id="ARBA00025737"/>
    </source>
</evidence>
<dbReference type="GO" id="GO:0140825">
    <property type="term" value="F:lactoperoxidase activity"/>
    <property type="evidence" value="ECO:0007669"/>
    <property type="project" value="UniProtKB-EC"/>
</dbReference>
<dbReference type="GO" id="GO:0005829">
    <property type="term" value="C:cytosol"/>
    <property type="evidence" value="ECO:0007669"/>
    <property type="project" value="TreeGrafter"/>
</dbReference>
<evidence type="ECO:0000256" key="7">
    <source>
        <dbReference type="ARBA" id="ARBA00023004"/>
    </source>
</evidence>
<protein>
    <submittedName>
        <fullName evidence="11">Dyp-type peroxidase</fullName>
        <ecNumber evidence="11">1.11.1.7</ecNumber>
    </submittedName>
</protein>
<keyword evidence="3" id="KW-0349">Heme</keyword>
<dbReference type="PANTHER" id="PTHR30521">
    <property type="entry name" value="DEFERROCHELATASE/PEROXIDASE"/>
    <property type="match status" value="1"/>
</dbReference>
<dbReference type="InterPro" id="IPR049509">
    <property type="entry name" value="DyP_N"/>
</dbReference>
<dbReference type="EC" id="1.11.1.7" evidence="11"/>
<dbReference type="GO" id="GO:0046872">
    <property type="term" value="F:metal ion binding"/>
    <property type="evidence" value="ECO:0007669"/>
    <property type="project" value="UniProtKB-KW"/>
</dbReference>
<name>A0AAD5UVX2_9APHY</name>
<feature type="domain" description="Dyp-type peroxidase C-terminal" evidence="9">
    <location>
        <begin position="196"/>
        <end position="404"/>
    </location>
</feature>
<evidence type="ECO:0000313" key="11">
    <source>
        <dbReference type="EMBL" id="KAJ3479060.1"/>
    </source>
</evidence>
<gene>
    <name evidence="11" type="ORF">NLI96_g9322</name>
</gene>
<keyword evidence="12" id="KW-1185">Reference proteome</keyword>
<keyword evidence="6 11" id="KW-0560">Oxidoreductase</keyword>
<dbReference type="AlphaFoldDB" id="A0AAD5UVX2"/>
<dbReference type="GO" id="GO:0020037">
    <property type="term" value="F:heme binding"/>
    <property type="evidence" value="ECO:0007669"/>
    <property type="project" value="InterPro"/>
</dbReference>
<evidence type="ECO:0000256" key="5">
    <source>
        <dbReference type="ARBA" id="ARBA00022729"/>
    </source>
</evidence>
<accession>A0AAD5UVX2</accession>
<dbReference type="NCBIfam" id="TIGR01413">
    <property type="entry name" value="Dyp_perox_fam"/>
    <property type="match status" value="1"/>
</dbReference>
<dbReference type="Pfam" id="PF21105">
    <property type="entry name" value="DyP_N"/>
    <property type="match status" value="1"/>
</dbReference>
<comment type="similarity">
    <text evidence="8">Belongs to the DyP-type peroxidase family.</text>
</comment>
<dbReference type="InterPro" id="IPR048328">
    <property type="entry name" value="Dyp_perox_C"/>
</dbReference>
<dbReference type="EMBL" id="JANAWD010000465">
    <property type="protein sequence ID" value="KAJ3479060.1"/>
    <property type="molecule type" value="Genomic_DNA"/>
</dbReference>
<keyword evidence="4" id="KW-0479">Metal-binding</keyword>
<proteinExistence type="inferred from homology"/>
<keyword evidence="7" id="KW-0408">Iron</keyword>
<dbReference type="SUPFAM" id="SSF54909">
    <property type="entry name" value="Dimeric alpha+beta barrel"/>
    <property type="match status" value="1"/>
</dbReference>
<keyword evidence="2 11" id="KW-0575">Peroxidase</keyword>
<keyword evidence="5" id="KW-0732">Signal</keyword>